<dbReference type="FunFam" id="1.20.1740.10:FF:000004">
    <property type="entry name" value="Sodium:alanine symporter family protein"/>
    <property type="match status" value="1"/>
</dbReference>
<feature type="transmembrane region" description="Helical" evidence="9">
    <location>
        <begin position="41"/>
        <end position="60"/>
    </location>
</feature>
<dbReference type="Proteomes" id="UP000004016">
    <property type="component" value="Unassembled WGS sequence"/>
</dbReference>
<comment type="caution">
    <text evidence="10">The sequence shown here is derived from an EMBL/GenBank/DDBJ whole genome shotgun (WGS) entry which is preliminary data.</text>
</comment>
<feature type="transmembrane region" description="Helical" evidence="9">
    <location>
        <begin position="391"/>
        <end position="414"/>
    </location>
</feature>
<evidence type="ECO:0000256" key="4">
    <source>
        <dbReference type="ARBA" id="ARBA00022475"/>
    </source>
</evidence>
<keyword evidence="3 9" id="KW-0813">Transport</keyword>
<dbReference type="eggNOG" id="COG1115">
    <property type="taxonomic scope" value="Bacteria"/>
</dbReference>
<evidence type="ECO:0000313" key="11">
    <source>
        <dbReference type="Proteomes" id="UP000004016"/>
    </source>
</evidence>
<feature type="transmembrane region" description="Helical" evidence="9">
    <location>
        <begin position="280"/>
        <end position="303"/>
    </location>
</feature>
<dbReference type="Pfam" id="PF01235">
    <property type="entry name" value="Na_Ala_symp"/>
    <property type="match status" value="1"/>
</dbReference>
<keyword evidence="8 9" id="KW-0472">Membrane</keyword>
<dbReference type="HOGENOM" id="CLU_024867_1_2_9"/>
<accession>A6BJ00</accession>
<sequence length="491" mass="52324">MCKNNYIQKTKVCYYQGIERRKRGKEMLQTIENVNAAVNNFVWGVPAMVCIIGVGLVLSARTGFIQFRKFGYAIKNSIGRIFTKSEAKEGSITPFQAVCTALAATVGTGNIAGVAGAIAIGGAGAVFWMWVSALLGMCTKFSEVTLAVHYREKNAEGDYVGGPMYYIKNGLGKKWYWMASVYAILGSLTVLGTGNATQVNTITTSIDSALISYNVIDDAQISMVNLVIGIVIAALVAVVLLGGVKRIGTVTEKLVPFMAVFYIILAIGVVVLNADKVPHVFEMIFVGAFNPSAFTGGVVGSMFMTMRRGVSRGIFSNEAGIGTGSIAHACADTDEPVKQGMFGIFEVFADTIVICTLTALVILCGGEGIQYGVAAGAELTISGFVTTYGSWVTIFTAIAMCCFAFSTILGWGLYGARCVEFVFTTKVVKPFMIVYALVAILGATVDLGIIWGIADTCNGLMSIPNLIALFLLSGTVAKLVKDYFAKQEKKN</sequence>
<keyword evidence="5 9" id="KW-0812">Transmembrane</keyword>
<evidence type="ECO:0000256" key="3">
    <source>
        <dbReference type="ARBA" id="ARBA00022448"/>
    </source>
</evidence>
<comment type="subcellular location">
    <subcellularLocation>
        <location evidence="1 9">Cell membrane</location>
        <topology evidence="1 9">Multi-pass membrane protein</topology>
    </subcellularLocation>
</comment>
<organism evidence="10 11">
    <name type="scientific">Dorea longicatena DSM 13814</name>
    <dbReference type="NCBI Taxonomy" id="411462"/>
    <lineage>
        <taxon>Bacteria</taxon>
        <taxon>Bacillati</taxon>
        <taxon>Bacillota</taxon>
        <taxon>Clostridia</taxon>
        <taxon>Lachnospirales</taxon>
        <taxon>Lachnospiraceae</taxon>
        <taxon>Dorea</taxon>
    </lineage>
</organism>
<reference evidence="10 11" key="2">
    <citation type="submission" date="2007-04" db="EMBL/GenBank/DDBJ databases">
        <title>Draft genome sequence of Dorea longicatena (DSM 13814).</title>
        <authorList>
            <person name="Sudarsanam P."/>
            <person name="Ley R."/>
            <person name="Guruge J."/>
            <person name="Turnbaugh P.J."/>
            <person name="Mahowald M."/>
            <person name="Liep D."/>
            <person name="Gordon J."/>
        </authorList>
    </citation>
    <scope>NUCLEOTIDE SEQUENCE [LARGE SCALE GENOMIC DNA]</scope>
    <source>
        <strain evidence="10 11">DSM 13814</strain>
    </source>
</reference>
<dbReference type="AlphaFoldDB" id="A6BJ00"/>
<evidence type="ECO:0000256" key="1">
    <source>
        <dbReference type="ARBA" id="ARBA00004651"/>
    </source>
</evidence>
<evidence type="ECO:0000256" key="8">
    <source>
        <dbReference type="ARBA" id="ARBA00023136"/>
    </source>
</evidence>
<evidence type="ECO:0000313" key="10">
    <source>
        <dbReference type="EMBL" id="EDM62333.1"/>
    </source>
</evidence>
<feature type="transmembrane region" description="Helical" evidence="9">
    <location>
        <begin position="254"/>
        <end position="274"/>
    </location>
</feature>
<dbReference type="PANTHER" id="PTHR30330:SF3">
    <property type="entry name" value="TRANSCRIPTIONAL REGULATOR, LRP FAMILY"/>
    <property type="match status" value="1"/>
</dbReference>
<feature type="transmembrane region" description="Helical" evidence="9">
    <location>
        <begin position="175"/>
        <end position="199"/>
    </location>
</feature>
<dbReference type="PRINTS" id="PR00175">
    <property type="entry name" value="NAALASMPORT"/>
</dbReference>
<evidence type="ECO:0000256" key="9">
    <source>
        <dbReference type="RuleBase" id="RU363064"/>
    </source>
</evidence>
<dbReference type="EMBL" id="AAXB02000014">
    <property type="protein sequence ID" value="EDM62333.1"/>
    <property type="molecule type" value="Genomic_DNA"/>
</dbReference>
<dbReference type="GO" id="GO:0005283">
    <property type="term" value="F:amino acid:sodium symporter activity"/>
    <property type="evidence" value="ECO:0007669"/>
    <property type="project" value="InterPro"/>
</dbReference>
<evidence type="ECO:0000256" key="6">
    <source>
        <dbReference type="ARBA" id="ARBA00022847"/>
    </source>
</evidence>
<dbReference type="PROSITE" id="PS00873">
    <property type="entry name" value="NA_ALANINE_SYMP"/>
    <property type="match status" value="1"/>
</dbReference>
<feature type="transmembrane region" description="Helical" evidence="9">
    <location>
        <begin position="347"/>
        <end position="371"/>
    </location>
</feature>
<gene>
    <name evidence="10" type="primary">agcS</name>
    <name evidence="10" type="ORF">DORLON_02288</name>
</gene>
<reference evidence="10 11" key="1">
    <citation type="submission" date="2007-03" db="EMBL/GenBank/DDBJ databases">
        <authorList>
            <person name="Fulton L."/>
            <person name="Clifton S."/>
            <person name="Fulton B."/>
            <person name="Xu J."/>
            <person name="Minx P."/>
            <person name="Pepin K.H."/>
            <person name="Johnson M."/>
            <person name="Thiruvilangam P."/>
            <person name="Bhonagiri V."/>
            <person name="Nash W.E."/>
            <person name="Mardis E.R."/>
            <person name="Wilson R.K."/>
        </authorList>
    </citation>
    <scope>NUCLEOTIDE SEQUENCE [LARGE SCALE GENOMIC DNA]</scope>
    <source>
        <strain evidence="10 11">DSM 13814</strain>
    </source>
</reference>
<feature type="transmembrane region" description="Helical" evidence="9">
    <location>
        <begin position="219"/>
        <end position="242"/>
    </location>
</feature>
<feature type="transmembrane region" description="Helical" evidence="9">
    <location>
        <begin position="460"/>
        <end position="480"/>
    </location>
</feature>
<evidence type="ECO:0000256" key="7">
    <source>
        <dbReference type="ARBA" id="ARBA00022989"/>
    </source>
</evidence>
<dbReference type="Gene3D" id="1.20.1740.10">
    <property type="entry name" value="Amino acid/polyamine transporter I"/>
    <property type="match status" value="1"/>
</dbReference>
<name>A6BJ00_9FIRM</name>
<keyword evidence="7 9" id="KW-1133">Transmembrane helix</keyword>
<evidence type="ECO:0000256" key="5">
    <source>
        <dbReference type="ARBA" id="ARBA00022692"/>
    </source>
</evidence>
<dbReference type="PANTHER" id="PTHR30330">
    <property type="entry name" value="AGSS FAMILY TRANSPORTER, SODIUM-ALANINE"/>
    <property type="match status" value="1"/>
</dbReference>
<proteinExistence type="inferred from homology"/>
<dbReference type="NCBIfam" id="TIGR00835">
    <property type="entry name" value="agcS"/>
    <property type="match status" value="1"/>
</dbReference>
<protein>
    <submittedName>
        <fullName evidence="10">Amino acid carrier protein</fullName>
    </submittedName>
</protein>
<dbReference type="InterPro" id="IPR001463">
    <property type="entry name" value="Na/Ala_symport"/>
</dbReference>
<feature type="transmembrane region" description="Helical" evidence="9">
    <location>
        <begin position="434"/>
        <end position="454"/>
    </location>
</feature>
<evidence type="ECO:0000256" key="2">
    <source>
        <dbReference type="ARBA" id="ARBA00009261"/>
    </source>
</evidence>
<keyword evidence="4 9" id="KW-1003">Cell membrane</keyword>
<dbReference type="GO" id="GO:0005886">
    <property type="term" value="C:plasma membrane"/>
    <property type="evidence" value="ECO:0007669"/>
    <property type="project" value="UniProtKB-SubCell"/>
</dbReference>
<keyword evidence="6 9" id="KW-0769">Symport</keyword>
<comment type="similarity">
    <text evidence="2 9">Belongs to the alanine or glycine:cation symporter (AGCS) (TC 2.A.25) family.</text>
</comment>